<proteinExistence type="predicted"/>
<sequence length="50" mass="5826">MRITQHINRLHCVFFFTSLLSDGQQLLFASPKNSAFNSPNNSFLYRIVHN</sequence>
<reference evidence="1 2" key="1">
    <citation type="journal article" date="2014" name="Genome Announc.">
        <title>Draft Genome Sequence of Bacteroides reticulotermitis Strain JCM 10512T, Isolated from the Gut of a Termite.</title>
        <authorList>
            <person name="Yuki M."/>
            <person name="Oshima K."/>
            <person name="Suda W."/>
            <person name="Sakamoto M."/>
            <person name="Iida T."/>
            <person name="Hattori M."/>
            <person name="Ohkuma M."/>
        </authorList>
    </citation>
    <scope>NUCLEOTIDE SEQUENCE [LARGE SCALE GENOMIC DNA]</scope>
    <source>
        <strain evidence="1 2">JCM 10512</strain>
    </source>
</reference>
<evidence type="ECO:0000313" key="1">
    <source>
        <dbReference type="EMBL" id="GAE84998.1"/>
    </source>
</evidence>
<gene>
    <name evidence="1" type="ORF">JCM10512_3388</name>
</gene>
<accession>W4UWN1</accession>
<keyword evidence="2" id="KW-1185">Reference proteome</keyword>
<dbReference type="Proteomes" id="UP000019131">
    <property type="component" value="Unassembled WGS sequence"/>
</dbReference>
<protein>
    <submittedName>
        <fullName evidence="1">Uncharacterized protein</fullName>
    </submittedName>
</protein>
<dbReference type="EMBL" id="BAIV01000022">
    <property type="protein sequence ID" value="GAE84998.1"/>
    <property type="molecule type" value="Genomic_DNA"/>
</dbReference>
<organism evidence="1 2">
    <name type="scientific">Bacteroides reticulotermitis JCM 10512</name>
    <dbReference type="NCBI Taxonomy" id="1445607"/>
    <lineage>
        <taxon>Bacteria</taxon>
        <taxon>Pseudomonadati</taxon>
        <taxon>Bacteroidota</taxon>
        <taxon>Bacteroidia</taxon>
        <taxon>Bacteroidales</taxon>
        <taxon>Bacteroidaceae</taxon>
        <taxon>Bacteroides</taxon>
    </lineage>
</organism>
<comment type="caution">
    <text evidence="1">The sequence shown here is derived from an EMBL/GenBank/DDBJ whole genome shotgun (WGS) entry which is preliminary data.</text>
</comment>
<dbReference type="AlphaFoldDB" id="W4UWN1"/>
<name>W4UWN1_9BACE</name>
<evidence type="ECO:0000313" key="2">
    <source>
        <dbReference type="Proteomes" id="UP000019131"/>
    </source>
</evidence>